<dbReference type="InterPro" id="IPR036890">
    <property type="entry name" value="HATPase_C_sf"/>
</dbReference>
<dbReference type="SUPFAM" id="SSF55874">
    <property type="entry name" value="ATPase domain of HSP90 chaperone/DNA topoisomerase II/histidine kinase"/>
    <property type="match status" value="1"/>
</dbReference>
<feature type="domain" description="Signal transduction histidine kinase subgroup 3 dimerisation and phosphoacceptor" evidence="5">
    <location>
        <begin position="166"/>
        <end position="230"/>
    </location>
</feature>
<evidence type="ECO:0000256" key="1">
    <source>
        <dbReference type="ARBA" id="ARBA00022679"/>
    </source>
</evidence>
<sequence>MGSISAVGALLVAIDAGSWQVAVLLAAGLVTALLVAKRWAVGRYSPLALLALAVTAAVWPAAAIAADAPTGIYAFAVVATVIAFEVPRLRWALVAGTAASIAAIVAVRPAVMGDDAVDVLLRHGVVALCIATPGVVLTVLAYAVHEVIGELERAQERDAELAVMRERVRFAGDLHDIQGHTLHVVRLKVALAKRLLEDGHGDPARAGEELDEVHGLVGDTIARTKELAYAQRRLNFSAELENAKNLFEAAGIRVEVERTGEVGARAGEMLGQVLREATTNILRHAEAGHVWITVSEAGLTVANDGVDGGGTAALGGLAVLRDRLAAEGGELTVEQEDGVFRTAAAFPGALAQGRTTDR</sequence>
<evidence type="ECO:0000256" key="3">
    <source>
        <dbReference type="ARBA" id="ARBA00023012"/>
    </source>
</evidence>
<feature type="transmembrane region" description="Helical" evidence="4">
    <location>
        <begin position="6"/>
        <end position="35"/>
    </location>
</feature>
<keyword evidence="4" id="KW-0812">Transmembrane</keyword>
<feature type="transmembrane region" description="Helical" evidence="4">
    <location>
        <begin position="70"/>
        <end position="86"/>
    </location>
</feature>
<proteinExistence type="predicted"/>
<dbReference type="InterPro" id="IPR011712">
    <property type="entry name" value="Sig_transdc_His_kin_sub3_dim/P"/>
</dbReference>
<feature type="transmembrane region" description="Helical" evidence="4">
    <location>
        <begin position="47"/>
        <end position="64"/>
    </location>
</feature>
<keyword evidence="3" id="KW-0902">Two-component regulatory system</keyword>
<dbReference type="Proteomes" id="UP001527866">
    <property type="component" value="Unassembled WGS sequence"/>
</dbReference>
<dbReference type="PANTHER" id="PTHR24421">
    <property type="entry name" value="NITRATE/NITRITE SENSOR PROTEIN NARX-RELATED"/>
    <property type="match status" value="1"/>
</dbReference>
<evidence type="ECO:0000313" key="7">
    <source>
        <dbReference type="Proteomes" id="UP001527866"/>
    </source>
</evidence>
<keyword evidence="7" id="KW-1185">Reference proteome</keyword>
<evidence type="ECO:0000259" key="5">
    <source>
        <dbReference type="Pfam" id="PF07730"/>
    </source>
</evidence>
<dbReference type="Gene3D" id="1.20.5.1930">
    <property type="match status" value="1"/>
</dbReference>
<keyword evidence="4" id="KW-0472">Membrane</keyword>
<dbReference type="Gene3D" id="3.30.565.10">
    <property type="entry name" value="Histidine kinase-like ATPase, C-terminal domain"/>
    <property type="match status" value="1"/>
</dbReference>
<evidence type="ECO:0000256" key="4">
    <source>
        <dbReference type="SAM" id="Phobius"/>
    </source>
</evidence>
<evidence type="ECO:0000256" key="2">
    <source>
        <dbReference type="ARBA" id="ARBA00022777"/>
    </source>
</evidence>
<keyword evidence="4" id="KW-1133">Transmembrane helix</keyword>
<dbReference type="PANTHER" id="PTHR24421:SF63">
    <property type="entry name" value="SENSOR HISTIDINE KINASE DESK"/>
    <property type="match status" value="1"/>
</dbReference>
<dbReference type="Pfam" id="PF07730">
    <property type="entry name" value="HisKA_3"/>
    <property type="match status" value="1"/>
</dbReference>
<accession>A0ABT4U3N0</accession>
<keyword evidence="2 6" id="KW-0418">Kinase</keyword>
<feature type="transmembrane region" description="Helical" evidence="4">
    <location>
        <begin position="91"/>
        <end position="111"/>
    </location>
</feature>
<gene>
    <name evidence="6" type="ORF">O4J56_09720</name>
</gene>
<protein>
    <submittedName>
        <fullName evidence="6">Histidine kinase</fullName>
    </submittedName>
</protein>
<dbReference type="GO" id="GO:0016301">
    <property type="term" value="F:kinase activity"/>
    <property type="evidence" value="ECO:0007669"/>
    <property type="project" value="UniProtKB-KW"/>
</dbReference>
<comment type="caution">
    <text evidence="6">The sequence shown here is derived from an EMBL/GenBank/DDBJ whole genome shotgun (WGS) entry which is preliminary data.</text>
</comment>
<keyword evidence="1" id="KW-0808">Transferase</keyword>
<dbReference type="InterPro" id="IPR050482">
    <property type="entry name" value="Sensor_HK_TwoCompSys"/>
</dbReference>
<evidence type="ECO:0000313" key="6">
    <source>
        <dbReference type="EMBL" id="MDA2810912.1"/>
    </source>
</evidence>
<name>A0ABT4U3N0_9ACTN</name>
<dbReference type="EMBL" id="JAQFWQ010000021">
    <property type="protein sequence ID" value="MDA2810912.1"/>
    <property type="molecule type" value="Genomic_DNA"/>
</dbReference>
<organism evidence="6 7">
    <name type="scientific">Nocardiopsis endophytica</name>
    <dbReference type="NCBI Taxonomy" id="3018445"/>
    <lineage>
        <taxon>Bacteria</taxon>
        <taxon>Bacillati</taxon>
        <taxon>Actinomycetota</taxon>
        <taxon>Actinomycetes</taxon>
        <taxon>Streptosporangiales</taxon>
        <taxon>Nocardiopsidaceae</taxon>
        <taxon>Nocardiopsis</taxon>
    </lineage>
</organism>
<feature type="transmembrane region" description="Helical" evidence="4">
    <location>
        <begin position="123"/>
        <end position="144"/>
    </location>
</feature>
<reference evidence="6 7" key="1">
    <citation type="submission" date="2023-01" db="EMBL/GenBank/DDBJ databases">
        <title>Draft genome sequence of Nocardiopsis sp. RSe5-2 isolated from halophytes.</title>
        <authorList>
            <person name="Duangmal K."/>
            <person name="Chantavorakit T."/>
        </authorList>
    </citation>
    <scope>NUCLEOTIDE SEQUENCE [LARGE SCALE GENOMIC DNA]</scope>
    <source>
        <strain evidence="6 7">RSe5-2</strain>
    </source>
</reference>